<dbReference type="PROSITE" id="PS50888">
    <property type="entry name" value="BHLH"/>
    <property type="match status" value="1"/>
</dbReference>
<evidence type="ECO:0000313" key="7">
    <source>
        <dbReference type="EnsemblPlants" id="cds.evm.model.09.659"/>
    </source>
</evidence>
<feature type="domain" description="BHLH" evidence="6">
    <location>
        <begin position="533"/>
        <end position="582"/>
    </location>
</feature>
<name>A0A803QGY7_CANSA</name>
<dbReference type="InterPro" id="IPR025610">
    <property type="entry name" value="MYC/MYB_N"/>
</dbReference>
<sequence length="724" mass="81330">MGTHQTLRQFLMSLCDHSHWKYAVFWKLNHHVPLILTWEDGYCDITKPAERKSDDSYFNGTEALSFSGFEITMRDIGSRGCPIELAVANLSCLQYALGEGLVGEVAYTGNHAWVFLNDLSTGYVYSKLVPEWTEEWLLQISLGVKTVLLVPVPDGVLQLGSLETVAEEMAAVGLIRDRYDAFHTMMDESWPFTLTQNTQDHSSLSQFSGQMENIRESTGLIISQLKTEKVDNFDDMRMKKYSLSASNEYGPLHTVQHLPIMGKGVTDFIETTSEDGIHFPYASTFPSQTINTNNLDIIDTKMFGSSCIEEELLAYSLSSGDNVELFGKSLSELNSVYDGAMAAQLFGDNHIYNGTCEEMNSFFRFSEDYGLNSSLPSTSRKRTHEQFWNSSEFSEDPFINNSSLLYNKDLMDIVEPSWFTRGTDAGQMSEAVVTNLCTFSDDALSSASDSVRSCTTRQSSPFLQPQVRSKVDSRMSNLSVQQNLTTPVFLAKVDSSTSLDGMTSSLTDEGQKDQVRVQSGKGRKLSNLKSTRGRSGNIQKQRPRDRQLIQDRVKELRELVPNGAKCSIDGLLDRTVKHMLHLRNVADQAEKLKSFPQQEVTRDNNSKLYNKTESTQNGTSWGFELGNELRACPIVVKDLEKQGQMLIEVPCDDHGLFLEITQLIKRLDLTILKGVMENHSGYQGFSQNGGIFTFVASSTACKKSHLQQDLIHHHKTRQKERLNL</sequence>
<evidence type="ECO:0000256" key="2">
    <source>
        <dbReference type="ARBA" id="ARBA00023015"/>
    </source>
</evidence>
<evidence type="ECO:0000256" key="1">
    <source>
        <dbReference type="ARBA" id="ARBA00004123"/>
    </source>
</evidence>
<keyword evidence="3" id="KW-0804">Transcription</keyword>
<evidence type="ECO:0000256" key="5">
    <source>
        <dbReference type="SAM" id="MobiDB-lite"/>
    </source>
</evidence>
<dbReference type="Pfam" id="PF14215">
    <property type="entry name" value="bHLH-MYC_N"/>
    <property type="match status" value="1"/>
</dbReference>
<dbReference type="GO" id="GO:0003700">
    <property type="term" value="F:DNA-binding transcription factor activity"/>
    <property type="evidence" value="ECO:0007669"/>
    <property type="project" value="InterPro"/>
</dbReference>
<evidence type="ECO:0000259" key="6">
    <source>
        <dbReference type="PROSITE" id="PS50888"/>
    </source>
</evidence>
<accession>A0A803QGY7</accession>
<reference evidence="7" key="1">
    <citation type="submission" date="2018-11" db="EMBL/GenBank/DDBJ databases">
        <authorList>
            <person name="Grassa J C."/>
        </authorList>
    </citation>
    <scope>NUCLEOTIDE SEQUENCE [LARGE SCALE GENOMIC DNA]</scope>
</reference>
<comment type="subcellular location">
    <subcellularLocation>
        <location evidence="1">Nucleus</location>
    </subcellularLocation>
</comment>
<dbReference type="GO" id="GO:0046983">
    <property type="term" value="F:protein dimerization activity"/>
    <property type="evidence" value="ECO:0007669"/>
    <property type="project" value="InterPro"/>
</dbReference>
<protein>
    <recommendedName>
        <fullName evidence="6">BHLH domain-containing protein</fullName>
    </recommendedName>
</protein>
<dbReference type="EMBL" id="UZAU01000728">
    <property type="status" value="NOT_ANNOTATED_CDS"/>
    <property type="molecule type" value="Genomic_DNA"/>
</dbReference>
<dbReference type="PANTHER" id="PTHR46196:SF3">
    <property type="entry name" value="TRANSCRIPTION FACTOR LHW-LIKE ISOFORM X1"/>
    <property type="match status" value="1"/>
</dbReference>
<dbReference type="Pfam" id="PF23176">
    <property type="entry name" value="bHLH_LHW"/>
    <property type="match status" value="1"/>
</dbReference>
<dbReference type="InterPro" id="IPR043561">
    <property type="entry name" value="LHW-like"/>
</dbReference>
<dbReference type="PANTHER" id="PTHR46196">
    <property type="entry name" value="TRANSCRIPTION FACTOR BHLH155-LIKE ISOFORM X1-RELATED"/>
    <property type="match status" value="1"/>
</dbReference>
<dbReference type="AlphaFoldDB" id="A0A803QGY7"/>
<keyword evidence="8" id="KW-1185">Reference proteome</keyword>
<reference evidence="7" key="2">
    <citation type="submission" date="2021-03" db="UniProtKB">
        <authorList>
            <consortium name="EnsemblPlants"/>
        </authorList>
    </citation>
    <scope>IDENTIFICATION</scope>
</reference>
<dbReference type="EnsemblPlants" id="evm.model.09.659">
    <property type="protein sequence ID" value="cds.evm.model.09.659"/>
    <property type="gene ID" value="evm.TU.09.659"/>
</dbReference>
<dbReference type="GO" id="GO:0005634">
    <property type="term" value="C:nucleus"/>
    <property type="evidence" value="ECO:0007669"/>
    <property type="project" value="UniProtKB-SubCell"/>
</dbReference>
<evidence type="ECO:0000256" key="4">
    <source>
        <dbReference type="ARBA" id="ARBA00023242"/>
    </source>
</evidence>
<evidence type="ECO:0000256" key="3">
    <source>
        <dbReference type="ARBA" id="ARBA00023163"/>
    </source>
</evidence>
<keyword evidence="2" id="KW-0805">Transcription regulation</keyword>
<feature type="compositionally biased region" description="Polar residues" evidence="5">
    <location>
        <begin position="527"/>
        <end position="540"/>
    </location>
</feature>
<organism evidence="7 8">
    <name type="scientific">Cannabis sativa</name>
    <name type="common">Hemp</name>
    <name type="synonym">Marijuana</name>
    <dbReference type="NCBI Taxonomy" id="3483"/>
    <lineage>
        <taxon>Eukaryota</taxon>
        <taxon>Viridiplantae</taxon>
        <taxon>Streptophyta</taxon>
        <taxon>Embryophyta</taxon>
        <taxon>Tracheophyta</taxon>
        <taxon>Spermatophyta</taxon>
        <taxon>Magnoliopsida</taxon>
        <taxon>eudicotyledons</taxon>
        <taxon>Gunneridae</taxon>
        <taxon>Pentapetalae</taxon>
        <taxon>rosids</taxon>
        <taxon>fabids</taxon>
        <taxon>Rosales</taxon>
        <taxon>Cannabaceae</taxon>
        <taxon>Cannabis</taxon>
    </lineage>
</organism>
<dbReference type="OMA" id="RSESTWA"/>
<proteinExistence type="predicted"/>
<evidence type="ECO:0000313" key="8">
    <source>
        <dbReference type="Proteomes" id="UP000596661"/>
    </source>
</evidence>
<dbReference type="Proteomes" id="UP000596661">
    <property type="component" value="Chromosome 9"/>
</dbReference>
<dbReference type="InterPro" id="IPR011598">
    <property type="entry name" value="bHLH_dom"/>
</dbReference>
<keyword evidence="4" id="KW-0539">Nucleus</keyword>
<dbReference type="Gramene" id="evm.model.09.659">
    <property type="protein sequence ID" value="cds.evm.model.09.659"/>
    <property type="gene ID" value="evm.TU.09.659"/>
</dbReference>
<feature type="region of interest" description="Disordered" evidence="5">
    <location>
        <begin position="501"/>
        <end position="546"/>
    </location>
</feature>